<proteinExistence type="predicted"/>
<evidence type="ECO:0000313" key="1">
    <source>
        <dbReference type="EMBL" id="KAF8781806.1"/>
    </source>
</evidence>
<dbReference type="EMBL" id="JABXBU010001863">
    <property type="protein sequence ID" value="KAF8781806.1"/>
    <property type="molecule type" value="Genomic_DNA"/>
</dbReference>
<comment type="caution">
    <text evidence="1">The sequence shown here is derived from an EMBL/GenBank/DDBJ whole genome shotgun (WGS) entry which is preliminary data.</text>
</comment>
<gene>
    <name evidence="1" type="ORF">HNY73_012165</name>
</gene>
<name>A0A8T0EU12_ARGBR</name>
<sequence length="191" mass="21344">MNFLSDNNQYASKGCVARTLRKSCSVYEKYRDVSKTINKHFSNSSIFVLPCCSDIEKSNLHNRNSAHDNSDSIDRTDISTNSPFQQRALELEDSPSKSKQRAPFFPESETKARIICAPVAVTIFSFHSDKEVRASIKASTVMSSSLCPEEAFDAVTVPITGASLNRPHCFRGSRARPTRALGHRPYPLLQR</sequence>
<dbReference type="AlphaFoldDB" id="A0A8T0EU12"/>
<keyword evidence="2" id="KW-1185">Reference proteome</keyword>
<evidence type="ECO:0000313" key="2">
    <source>
        <dbReference type="Proteomes" id="UP000807504"/>
    </source>
</evidence>
<organism evidence="1 2">
    <name type="scientific">Argiope bruennichi</name>
    <name type="common">Wasp spider</name>
    <name type="synonym">Aranea bruennichi</name>
    <dbReference type="NCBI Taxonomy" id="94029"/>
    <lineage>
        <taxon>Eukaryota</taxon>
        <taxon>Metazoa</taxon>
        <taxon>Ecdysozoa</taxon>
        <taxon>Arthropoda</taxon>
        <taxon>Chelicerata</taxon>
        <taxon>Arachnida</taxon>
        <taxon>Araneae</taxon>
        <taxon>Araneomorphae</taxon>
        <taxon>Entelegynae</taxon>
        <taxon>Araneoidea</taxon>
        <taxon>Araneidae</taxon>
        <taxon>Argiope</taxon>
    </lineage>
</organism>
<protein>
    <submittedName>
        <fullName evidence="1">Uncharacterized protein</fullName>
    </submittedName>
</protein>
<reference evidence="1" key="1">
    <citation type="journal article" date="2020" name="bioRxiv">
        <title>Chromosome-level reference genome of the European wasp spider Argiope bruennichi: a resource for studies on range expansion and evolutionary adaptation.</title>
        <authorList>
            <person name="Sheffer M.M."/>
            <person name="Hoppe A."/>
            <person name="Krehenwinkel H."/>
            <person name="Uhl G."/>
            <person name="Kuss A.W."/>
            <person name="Jensen L."/>
            <person name="Jensen C."/>
            <person name="Gillespie R.G."/>
            <person name="Hoff K.J."/>
            <person name="Prost S."/>
        </authorList>
    </citation>
    <scope>NUCLEOTIDE SEQUENCE</scope>
</reference>
<accession>A0A8T0EU12</accession>
<dbReference type="Proteomes" id="UP000807504">
    <property type="component" value="Unassembled WGS sequence"/>
</dbReference>
<reference evidence="1" key="2">
    <citation type="submission" date="2020-06" db="EMBL/GenBank/DDBJ databases">
        <authorList>
            <person name="Sheffer M."/>
        </authorList>
    </citation>
    <scope>NUCLEOTIDE SEQUENCE</scope>
</reference>